<dbReference type="GO" id="GO:0003729">
    <property type="term" value="F:mRNA binding"/>
    <property type="evidence" value="ECO:0007669"/>
    <property type="project" value="TreeGrafter"/>
</dbReference>
<feature type="repeat" description="PPR" evidence="2">
    <location>
        <begin position="59"/>
        <end position="93"/>
    </location>
</feature>
<protein>
    <recommendedName>
        <fullName evidence="5">Pentatricopeptide repeat-containing protein</fullName>
    </recommendedName>
</protein>
<comment type="caution">
    <text evidence="3">The sequence shown here is derived from an EMBL/GenBank/DDBJ whole genome shotgun (WGS) entry which is preliminary data.</text>
</comment>
<evidence type="ECO:0000313" key="3">
    <source>
        <dbReference type="EMBL" id="KAG6518560.1"/>
    </source>
</evidence>
<organism evidence="3 4">
    <name type="scientific">Zingiber officinale</name>
    <name type="common">Ginger</name>
    <name type="synonym">Amomum zingiber</name>
    <dbReference type="NCBI Taxonomy" id="94328"/>
    <lineage>
        <taxon>Eukaryota</taxon>
        <taxon>Viridiplantae</taxon>
        <taxon>Streptophyta</taxon>
        <taxon>Embryophyta</taxon>
        <taxon>Tracheophyta</taxon>
        <taxon>Spermatophyta</taxon>
        <taxon>Magnoliopsida</taxon>
        <taxon>Liliopsida</taxon>
        <taxon>Zingiberales</taxon>
        <taxon>Zingiberaceae</taxon>
        <taxon>Zingiber</taxon>
    </lineage>
</organism>
<evidence type="ECO:0000256" key="1">
    <source>
        <dbReference type="ARBA" id="ARBA00022737"/>
    </source>
</evidence>
<dbReference type="EMBL" id="JACMSC010000006">
    <property type="protein sequence ID" value="KAG6518560.1"/>
    <property type="molecule type" value="Genomic_DNA"/>
</dbReference>
<evidence type="ECO:0000256" key="2">
    <source>
        <dbReference type="PROSITE-ProRule" id="PRU00708"/>
    </source>
</evidence>
<proteinExistence type="predicted"/>
<dbReference type="NCBIfam" id="TIGR00756">
    <property type="entry name" value="PPR"/>
    <property type="match status" value="2"/>
</dbReference>
<dbReference type="InterPro" id="IPR051240">
    <property type="entry name" value="Mito_RNA-Proc/Resp"/>
</dbReference>
<gene>
    <name evidence="3" type="ORF">ZIOFF_022040</name>
</gene>
<dbReference type="PANTHER" id="PTHR47933:SF11">
    <property type="entry name" value="PENTATRICOPEPTIDE REPEAT-CONTAINING PROTEIN 2"/>
    <property type="match status" value="1"/>
</dbReference>
<dbReference type="InterPro" id="IPR011990">
    <property type="entry name" value="TPR-like_helical_dom_sf"/>
</dbReference>
<evidence type="ECO:0000313" key="4">
    <source>
        <dbReference type="Proteomes" id="UP000734854"/>
    </source>
</evidence>
<dbReference type="InterPro" id="IPR002885">
    <property type="entry name" value="PPR_rpt"/>
</dbReference>
<keyword evidence="1" id="KW-0677">Repeat</keyword>
<dbReference type="AlphaFoldDB" id="A0A8J5HJK3"/>
<dbReference type="Proteomes" id="UP000734854">
    <property type="component" value="Unassembled WGS sequence"/>
</dbReference>
<dbReference type="PROSITE" id="PS51375">
    <property type="entry name" value="PPR"/>
    <property type="match status" value="2"/>
</dbReference>
<sequence>MQQRRGSSNTQVCRPSIETYLMLLAVVLRRISKPPVSYVYLHSVRLLVRQMKSSAMISDTFALNLIIKAYARCLEMEEAIQVFREMGIYGCEPNEYSYSYIVQGLCQKGWLEKAMNYFKEMRSKALVPTTTIYVAMIYSLSLERLLEATVEVVYDMLENCKAPDILTYRTLLEEMYREGRLEFITITIFNHLERYYFDAFKLIIIWIERDGLFLGLNETNIMRRESEGSTCSHKVLTSLALLWRRTRFSSKGSSTSNFTVGGGGVECGVELAQRLPESEDQTIPPEDIQSRNPRTPNFAHVAIHSSEYPMGHLGEIYF</sequence>
<evidence type="ECO:0008006" key="5">
    <source>
        <dbReference type="Google" id="ProtNLM"/>
    </source>
</evidence>
<accession>A0A8J5HJK3</accession>
<dbReference type="PANTHER" id="PTHR47933">
    <property type="entry name" value="PENTATRICOPEPTIDE REPEAT-CONTAINING PROTEIN 1, MITOCHONDRIAL"/>
    <property type="match status" value="1"/>
</dbReference>
<keyword evidence="4" id="KW-1185">Reference proteome</keyword>
<dbReference type="Gene3D" id="1.25.40.10">
    <property type="entry name" value="Tetratricopeptide repeat domain"/>
    <property type="match status" value="1"/>
</dbReference>
<dbReference type="Pfam" id="PF13041">
    <property type="entry name" value="PPR_2"/>
    <property type="match status" value="1"/>
</dbReference>
<feature type="repeat" description="PPR" evidence="2">
    <location>
        <begin position="94"/>
        <end position="128"/>
    </location>
</feature>
<reference evidence="3 4" key="1">
    <citation type="submission" date="2020-08" db="EMBL/GenBank/DDBJ databases">
        <title>Plant Genome Project.</title>
        <authorList>
            <person name="Zhang R.-G."/>
        </authorList>
    </citation>
    <scope>NUCLEOTIDE SEQUENCE [LARGE SCALE GENOMIC DNA]</scope>
    <source>
        <tissue evidence="3">Rhizome</tissue>
    </source>
</reference>
<name>A0A8J5HJK3_ZINOF</name>